<dbReference type="Pfam" id="PF00172">
    <property type="entry name" value="Zn_clus"/>
    <property type="match status" value="1"/>
</dbReference>
<keyword evidence="2" id="KW-0539">Nucleus</keyword>
<gene>
    <name evidence="5" type="ORF">K452DRAFT_284522</name>
</gene>
<dbReference type="PANTHER" id="PTHR47655">
    <property type="entry name" value="QUINIC ACID UTILIZATION ACTIVATOR"/>
    <property type="match status" value="1"/>
</dbReference>
<feature type="region of interest" description="Disordered" evidence="3">
    <location>
        <begin position="1"/>
        <end position="35"/>
    </location>
</feature>
<dbReference type="GO" id="GO:0008270">
    <property type="term" value="F:zinc ion binding"/>
    <property type="evidence" value="ECO:0007669"/>
    <property type="project" value="InterPro"/>
</dbReference>
<dbReference type="Pfam" id="PF04082">
    <property type="entry name" value="Fungal_trans"/>
    <property type="match status" value="1"/>
</dbReference>
<dbReference type="PANTHER" id="PTHR47655:SF2">
    <property type="entry name" value="QUINIC ACID UTILIZATION ACTIVATOR"/>
    <property type="match status" value="1"/>
</dbReference>
<dbReference type="GO" id="GO:0003677">
    <property type="term" value="F:DNA binding"/>
    <property type="evidence" value="ECO:0007669"/>
    <property type="project" value="InterPro"/>
</dbReference>
<reference evidence="5" key="1">
    <citation type="journal article" date="2020" name="Stud. Mycol.">
        <title>101 Dothideomycetes genomes: a test case for predicting lifestyles and emergence of pathogens.</title>
        <authorList>
            <person name="Haridas S."/>
            <person name="Albert R."/>
            <person name="Binder M."/>
            <person name="Bloem J."/>
            <person name="Labutti K."/>
            <person name="Salamov A."/>
            <person name="Andreopoulos B."/>
            <person name="Baker S."/>
            <person name="Barry K."/>
            <person name="Bills G."/>
            <person name="Bluhm B."/>
            <person name="Cannon C."/>
            <person name="Castanera R."/>
            <person name="Culley D."/>
            <person name="Daum C."/>
            <person name="Ezra D."/>
            <person name="Gonzalez J."/>
            <person name="Henrissat B."/>
            <person name="Kuo A."/>
            <person name="Liang C."/>
            <person name="Lipzen A."/>
            <person name="Lutzoni F."/>
            <person name="Magnuson J."/>
            <person name="Mondo S."/>
            <person name="Nolan M."/>
            <person name="Ohm R."/>
            <person name="Pangilinan J."/>
            <person name="Park H.-J."/>
            <person name="Ramirez L."/>
            <person name="Alfaro M."/>
            <person name="Sun H."/>
            <person name="Tritt A."/>
            <person name="Yoshinaga Y."/>
            <person name="Zwiers L.-H."/>
            <person name="Turgeon B."/>
            <person name="Goodwin S."/>
            <person name="Spatafora J."/>
            <person name="Crous P."/>
            <person name="Grigoriev I."/>
        </authorList>
    </citation>
    <scope>NUCLEOTIDE SEQUENCE</scope>
    <source>
        <strain evidence="5">CBS 121167</strain>
    </source>
</reference>
<evidence type="ECO:0000313" key="6">
    <source>
        <dbReference type="Proteomes" id="UP000799438"/>
    </source>
</evidence>
<dbReference type="GeneID" id="54297448"/>
<keyword evidence="6" id="KW-1185">Reference proteome</keyword>
<sequence>MLGNDGGNKAKRKCSAAVATPTDHQDNPAPPKRQRVSRACDQCRAAREKCDGVQPICYTCASSNRECSYTATSKKRGIQPGHIRAMELALAWVFDNVPGTEDALLSMLGHPEGRSLLCGKDTEGSLKLHKRWRKSNFCKEIDRSLTGADPAIDLKKQSPASIQDDQLNDGEFAAESHLAGKAAFNAALHSDESSILPGSHGNAAQGALKAHGPCPLRTLPSRIRSSSQLTPMLKIPSNLWRLLDVYFAYTHCWFPIVEKHDIMKLSYTYPEEGLDISADKPGSGEHAELWSILALASLQQQAANPASSWRQDDGAPVSPSDIYNIARGLIPTEQGTYELGHAKALLLLALINIGGNNLKAAWLLIGHAARLATLLGLHNQHNVPGGFAGTEEQNPRRKHVFLACFALDTLVSANLGEEPSLKTEHVKRLGLLDEDGLEEWQPWVGCPDFKPSSQNPAQYTRSPVHTISTFNHIIRIMSVINDASMRFLDSHHASMRLQQWVASLPQTLSSVQSNQPTAAPTPTLAGLRLIYCCTIMAVSVSPVVPAENVVESFIRFADAFGAPAMLPIFRPLIALAERSGSFKALSPESRYRWATLMSSYRELWQQAQSSESYNPNATDPMSVAHSPMGSVGSMAKPPSFSSSVAQYPSSSSTAFGQSTFGNNVAFAQRPFHTAAQYASANHHPSNPFPPHSLPFQPSIRTPGATTPNKESTLQQQTPAFTNGSMGSTPNSNLCAPTPRTIYDNAELHRFHSAGPVALDSLFDELNTLDGHNSQPQFMQNLDFGSDMNLNDVLVLTSDQEQAEQHGFGAYGIRQPEPPPETSRPPTTQTHFDVGLPSGGYLALL</sequence>
<dbReference type="SUPFAM" id="SSF57701">
    <property type="entry name" value="Zn2/Cys6 DNA-binding domain"/>
    <property type="match status" value="1"/>
</dbReference>
<accession>A0A6A6BLZ6</accession>
<dbReference type="OrthoDB" id="3364175at2759"/>
<dbReference type="InterPro" id="IPR001138">
    <property type="entry name" value="Zn2Cys6_DnaBD"/>
</dbReference>
<dbReference type="GO" id="GO:0045944">
    <property type="term" value="P:positive regulation of transcription by RNA polymerase II"/>
    <property type="evidence" value="ECO:0007669"/>
    <property type="project" value="TreeGrafter"/>
</dbReference>
<protein>
    <recommendedName>
        <fullName evidence="4">Zn(2)-C6 fungal-type domain-containing protein</fullName>
    </recommendedName>
</protein>
<dbReference type="InterPro" id="IPR036864">
    <property type="entry name" value="Zn2-C6_fun-type_DNA-bd_sf"/>
</dbReference>
<dbReference type="CDD" id="cd00067">
    <property type="entry name" value="GAL4"/>
    <property type="match status" value="1"/>
</dbReference>
<evidence type="ECO:0000256" key="1">
    <source>
        <dbReference type="ARBA" id="ARBA00022723"/>
    </source>
</evidence>
<feature type="domain" description="Zn(2)-C6 fungal-type" evidence="4">
    <location>
        <begin position="39"/>
        <end position="69"/>
    </location>
</feature>
<dbReference type="InterPro" id="IPR007219">
    <property type="entry name" value="XnlR_reg_dom"/>
</dbReference>
<dbReference type="SMART" id="SM00906">
    <property type="entry name" value="Fungal_trans"/>
    <property type="match status" value="1"/>
</dbReference>
<dbReference type="GO" id="GO:0006351">
    <property type="term" value="P:DNA-templated transcription"/>
    <property type="evidence" value="ECO:0007669"/>
    <property type="project" value="InterPro"/>
</dbReference>
<dbReference type="SMART" id="SM00066">
    <property type="entry name" value="GAL4"/>
    <property type="match status" value="1"/>
</dbReference>
<feature type="region of interest" description="Disordered" evidence="3">
    <location>
        <begin position="809"/>
        <end position="832"/>
    </location>
</feature>
<evidence type="ECO:0000313" key="5">
    <source>
        <dbReference type="EMBL" id="KAF2145132.1"/>
    </source>
</evidence>
<dbReference type="AlphaFoldDB" id="A0A6A6BLZ6"/>
<dbReference type="PROSITE" id="PS50048">
    <property type="entry name" value="ZN2_CY6_FUNGAL_2"/>
    <property type="match status" value="1"/>
</dbReference>
<dbReference type="InterPro" id="IPR052783">
    <property type="entry name" value="Metabolic/Drug-Res_Regulator"/>
</dbReference>
<feature type="region of interest" description="Disordered" evidence="3">
    <location>
        <begin position="611"/>
        <end position="635"/>
    </location>
</feature>
<evidence type="ECO:0000256" key="2">
    <source>
        <dbReference type="ARBA" id="ARBA00023242"/>
    </source>
</evidence>
<dbReference type="Proteomes" id="UP000799438">
    <property type="component" value="Unassembled WGS sequence"/>
</dbReference>
<dbReference type="GO" id="GO:0000981">
    <property type="term" value="F:DNA-binding transcription factor activity, RNA polymerase II-specific"/>
    <property type="evidence" value="ECO:0007669"/>
    <property type="project" value="InterPro"/>
</dbReference>
<name>A0A6A6BLZ6_9PEZI</name>
<organism evidence="5 6">
    <name type="scientific">Aplosporella prunicola CBS 121167</name>
    <dbReference type="NCBI Taxonomy" id="1176127"/>
    <lineage>
        <taxon>Eukaryota</taxon>
        <taxon>Fungi</taxon>
        <taxon>Dikarya</taxon>
        <taxon>Ascomycota</taxon>
        <taxon>Pezizomycotina</taxon>
        <taxon>Dothideomycetes</taxon>
        <taxon>Dothideomycetes incertae sedis</taxon>
        <taxon>Botryosphaeriales</taxon>
        <taxon>Aplosporellaceae</taxon>
        <taxon>Aplosporella</taxon>
    </lineage>
</organism>
<dbReference type="Gene3D" id="4.10.240.10">
    <property type="entry name" value="Zn(2)-C6 fungal-type DNA-binding domain"/>
    <property type="match status" value="1"/>
</dbReference>
<dbReference type="EMBL" id="ML995478">
    <property type="protein sequence ID" value="KAF2145132.1"/>
    <property type="molecule type" value="Genomic_DNA"/>
</dbReference>
<evidence type="ECO:0000256" key="3">
    <source>
        <dbReference type="SAM" id="MobiDB-lite"/>
    </source>
</evidence>
<feature type="compositionally biased region" description="Polar residues" evidence="3">
    <location>
        <begin position="703"/>
        <end position="713"/>
    </location>
</feature>
<evidence type="ECO:0000259" key="4">
    <source>
        <dbReference type="PROSITE" id="PS50048"/>
    </source>
</evidence>
<dbReference type="PROSITE" id="PS00463">
    <property type="entry name" value="ZN2_CY6_FUNGAL_1"/>
    <property type="match status" value="1"/>
</dbReference>
<dbReference type="CDD" id="cd12148">
    <property type="entry name" value="fungal_TF_MHR"/>
    <property type="match status" value="1"/>
</dbReference>
<keyword evidence="1" id="KW-0479">Metal-binding</keyword>
<feature type="region of interest" description="Disordered" evidence="3">
    <location>
        <begin position="677"/>
        <end position="713"/>
    </location>
</feature>
<dbReference type="RefSeq" id="XP_033400844.1">
    <property type="nucleotide sequence ID" value="XM_033539952.1"/>
</dbReference>
<proteinExistence type="predicted"/>